<evidence type="ECO:0000256" key="2">
    <source>
        <dbReference type="ARBA" id="ARBA00022980"/>
    </source>
</evidence>
<dbReference type="GO" id="GO:0022625">
    <property type="term" value="C:cytosolic large ribosomal subunit"/>
    <property type="evidence" value="ECO:0007669"/>
    <property type="project" value="TreeGrafter"/>
</dbReference>
<reference evidence="8 9" key="1">
    <citation type="journal article" date="2016" name="Nat. Commun.">
        <title>Thousands of microbial genomes shed light on interconnected biogeochemical processes in an aquifer system.</title>
        <authorList>
            <person name="Anantharaman K."/>
            <person name="Brown C.T."/>
            <person name="Hug L.A."/>
            <person name="Sharon I."/>
            <person name="Castelle C.J."/>
            <person name="Probst A.J."/>
            <person name="Thomas B.C."/>
            <person name="Singh A."/>
            <person name="Wilkins M.J."/>
            <person name="Karaoz U."/>
            <person name="Brodie E.L."/>
            <person name="Williams K.H."/>
            <person name="Hubbard S.S."/>
            <person name="Banfield J.F."/>
        </authorList>
    </citation>
    <scope>NUCLEOTIDE SEQUENCE [LARGE SCALE GENOMIC DNA]</scope>
</reference>
<keyword evidence="3 4" id="KW-0687">Ribonucleoprotein</keyword>
<dbReference type="Gene3D" id="3.100.10.10">
    <property type="match status" value="1"/>
</dbReference>
<dbReference type="AlphaFoldDB" id="A0A1F6X226"/>
<comment type="similarity">
    <text evidence="1 4 5">Belongs to the universal ribosomal protein uL15 family.</text>
</comment>
<evidence type="ECO:0000259" key="7">
    <source>
        <dbReference type="Pfam" id="PF00828"/>
    </source>
</evidence>
<evidence type="ECO:0000256" key="5">
    <source>
        <dbReference type="RuleBase" id="RU003888"/>
    </source>
</evidence>
<feature type="compositionally biased region" description="Basic residues" evidence="6">
    <location>
        <begin position="1"/>
        <end position="18"/>
    </location>
</feature>
<dbReference type="InterPro" id="IPR021131">
    <property type="entry name" value="Ribosomal_uL15/eL18"/>
</dbReference>
<dbReference type="InterPro" id="IPR001196">
    <property type="entry name" value="Ribosomal_uL15_CS"/>
</dbReference>
<evidence type="ECO:0000256" key="4">
    <source>
        <dbReference type="HAMAP-Rule" id="MF_01341"/>
    </source>
</evidence>
<dbReference type="NCBIfam" id="TIGR01071">
    <property type="entry name" value="rplO_bact"/>
    <property type="match status" value="1"/>
</dbReference>
<comment type="function">
    <text evidence="4">Binds to the 23S rRNA.</text>
</comment>
<dbReference type="PROSITE" id="PS00475">
    <property type="entry name" value="RIBOSOMAL_L15"/>
    <property type="match status" value="1"/>
</dbReference>
<dbReference type="EMBL" id="MFUP01000005">
    <property type="protein sequence ID" value="OGI88158.1"/>
    <property type="molecule type" value="Genomic_DNA"/>
</dbReference>
<evidence type="ECO:0000313" key="9">
    <source>
        <dbReference type="Proteomes" id="UP000185809"/>
    </source>
</evidence>
<comment type="subunit">
    <text evidence="4">Part of the 50S ribosomal subunit.</text>
</comment>
<dbReference type="InterPro" id="IPR036227">
    <property type="entry name" value="Ribosomal_uL15/eL18_sf"/>
</dbReference>
<keyword evidence="4" id="KW-0699">rRNA-binding</keyword>
<keyword evidence="2 4" id="KW-0689">Ribosomal protein</keyword>
<comment type="caution">
    <text evidence="8">The sequence shown here is derived from an EMBL/GenBank/DDBJ whole genome shotgun (WGS) entry which is preliminary data.</text>
</comment>
<evidence type="ECO:0000256" key="6">
    <source>
        <dbReference type="SAM" id="MobiDB-lite"/>
    </source>
</evidence>
<gene>
    <name evidence="4" type="primary">rplO</name>
    <name evidence="8" type="ORF">A2995_00265</name>
</gene>
<dbReference type="GO" id="GO:0019843">
    <property type="term" value="F:rRNA binding"/>
    <property type="evidence" value="ECO:0007669"/>
    <property type="project" value="UniProtKB-UniRule"/>
</dbReference>
<evidence type="ECO:0000313" key="8">
    <source>
        <dbReference type="EMBL" id="OGI88158.1"/>
    </source>
</evidence>
<name>A0A1F6X226_9BACT</name>
<proteinExistence type="inferred from homology"/>
<dbReference type="Pfam" id="PF00828">
    <property type="entry name" value="Ribosomal_L27A"/>
    <property type="match status" value="1"/>
</dbReference>
<evidence type="ECO:0000256" key="1">
    <source>
        <dbReference type="ARBA" id="ARBA00007320"/>
    </source>
</evidence>
<dbReference type="InterPro" id="IPR030878">
    <property type="entry name" value="Ribosomal_uL15"/>
</dbReference>
<organism evidence="8 9">
    <name type="scientific">Candidatus Nomurabacteria bacterium RIFCSPLOWO2_01_FULL_33_24</name>
    <dbReference type="NCBI Taxonomy" id="1801765"/>
    <lineage>
        <taxon>Bacteria</taxon>
        <taxon>Candidatus Nomuraibacteriota</taxon>
    </lineage>
</organism>
<dbReference type="Proteomes" id="UP000185809">
    <property type="component" value="Unassembled WGS sequence"/>
</dbReference>
<dbReference type="PANTHER" id="PTHR12934:SF11">
    <property type="entry name" value="LARGE RIBOSOMAL SUBUNIT PROTEIN UL15M"/>
    <property type="match status" value="1"/>
</dbReference>
<keyword evidence="4" id="KW-0694">RNA-binding</keyword>
<dbReference type="InterPro" id="IPR005749">
    <property type="entry name" value="Ribosomal_uL15_bac-type"/>
</dbReference>
<dbReference type="SUPFAM" id="SSF52080">
    <property type="entry name" value="Ribosomal proteins L15p and L18e"/>
    <property type="match status" value="1"/>
</dbReference>
<feature type="domain" description="Large ribosomal subunit protein uL15/eL18" evidence="7">
    <location>
        <begin position="71"/>
        <end position="142"/>
    </location>
</feature>
<feature type="region of interest" description="Disordered" evidence="6">
    <location>
        <begin position="1"/>
        <end position="45"/>
    </location>
</feature>
<protein>
    <recommendedName>
        <fullName evidence="4">Large ribosomal subunit protein uL15</fullName>
    </recommendedName>
</protein>
<accession>A0A1F6X226</accession>
<dbReference type="HAMAP" id="MF_01341">
    <property type="entry name" value="Ribosomal_uL15"/>
    <property type="match status" value="1"/>
</dbReference>
<dbReference type="PANTHER" id="PTHR12934">
    <property type="entry name" value="50S RIBOSOMAL PROTEIN L15"/>
    <property type="match status" value="1"/>
</dbReference>
<dbReference type="GO" id="GO:0006412">
    <property type="term" value="P:translation"/>
    <property type="evidence" value="ECO:0007669"/>
    <property type="project" value="UniProtKB-UniRule"/>
</dbReference>
<sequence>MKIHQVKRNNKNKKKKTIGRGGSRGKTSGRGTKGQKSRAGHSIRPEIRDIIKKIPKKRGYRFNSIKDKPIVINLSVINNEFNNDSEINPKVLIEKLLINKKKGFIPKVKILGNGEIEKKIIVSNCLVSSKARDKIIKVGGKIIE</sequence>
<evidence type="ECO:0000256" key="3">
    <source>
        <dbReference type="ARBA" id="ARBA00023274"/>
    </source>
</evidence>
<dbReference type="GO" id="GO:0003735">
    <property type="term" value="F:structural constituent of ribosome"/>
    <property type="evidence" value="ECO:0007669"/>
    <property type="project" value="InterPro"/>
</dbReference>